<proteinExistence type="predicted"/>
<gene>
    <name evidence="1" type="ORF">BOLC7T41861H</name>
</gene>
<accession>A0A3P6EIV5</accession>
<dbReference type="AlphaFoldDB" id="A0A3P6EIV5"/>
<protein>
    <submittedName>
        <fullName evidence="1">Uncharacterized protein</fullName>
    </submittedName>
</protein>
<sequence length="33" mass="3776">MQTQISWSFLIESVLAKFCVYLLEASHRTSSLS</sequence>
<dbReference type="EMBL" id="LR031876">
    <property type="protein sequence ID" value="VDD36301.1"/>
    <property type="molecule type" value="Genomic_DNA"/>
</dbReference>
<reference evidence="1" key="1">
    <citation type="submission" date="2018-11" db="EMBL/GenBank/DDBJ databases">
        <authorList>
            <consortium name="Genoscope - CEA"/>
            <person name="William W."/>
        </authorList>
    </citation>
    <scope>NUCLEOTIDE SEQUENCE</scope>
</reference>
<organism evidence="1">
    <name type="scientific">Brassica oleracea</name>
    <name type="common">Wild cabbage</name>
    <dbReference type="NCBI Taxonomy" id="3712"/>
    <lineage>
        <taxon>Eukaryota</taxon>
        <taxon>Viridiplantae</taxon>
        <taxon>Streptophyta</taxon>
        <taxon>Embryophyta</taxon>
        <taxon>Tracheophyta</taxon>
        <taxon>Spermatophyta</taxon>
        <taxon>Magnoliopsida</taxon>
        <taxon>eudicotyledons</taxon>
        <taxon>Gunneridae</taxon>
        <taxon>Pentapetalae</taxon>
        <taxon>rosids</taxon>
        <taxon>malvids</taxon>
        <taxon>Brassicales</taxon>
        <taxon>Brassicaceae</taxon>
        <taxon>Brassiceae</taxon>
        <taxon>Brassica</taxon>
    </lineage>
</organism>
<name>A0A3P6EIV5_BRAOL</name>
<evidence type="ECO:0000313" key="1">
    <source>
        <dbReference type="EMBL" id="VDD36301.1"/>
    </source>
</evidence>